<feature type="domain" description="BED-type" evidence="5">
    <location>
        <begin position="6"/>
        <end position="57"/>
    </location>
</feature>
<evidence type="ECO:0000256" key="4">
    <source>
        <dbReference type="PROSITE-ProRule" id="PRU00027"/>
    </source>
</evidence>
<dbReference type="EMBL" id="AMQN01000754">
    <property type="status" value="NOT_ANNOTATED_CDS"/>
    <property type="molecule type" value="Genomic_DNA"/>
</dbReference>
<keyword evidence="2 4" id="KW-0863">Zinc-finger</keyword>
<keyword evidence="3" id="KW-0862">Zinc</keyword>
<evidence type="ECO:0000256" key="2">
    <source>
        <dbReference type="ARBA" id="ARBA00022771"/>
    </source>
</evidence>
<keyword evidence="8" id="KW-1185">Reference proteome</keyword>
<protein>
    <recommendedName>
        <fullName evidence="5">BED-type domain-containing protein</fullName>
    </recommendedName>
</protein>
<dbReference type="EnsemblMetazoa" id="CapteT190346">
    <property type="protein sequence ID" value="CapteP190346"/>
    <property type="gene ID" value="CapteG190346"/>
</dbReference>
<dbReference type="InterPro" id="IPR036236">
    <property type="entry name" value="Znf_C2H2_sf"/>
</dbReference>
<reference evidence="8" key="1">
    <citation type="submission" date="2012-12" db="EMBL/GenBank/DDBJ databases">
        <authorList>
            <person name="Hellsten U."/>
            <person name="Grimwood J."/>
            <person name="Chapman J.A."/>
            <person name="Shapiro H."/>
            <person name="Aerts A."/>
            <person name="Otillar R.P."/>
            <person name="Terry A.Y."/>
            <person name="Boore J.L."/>
            <person name="Simakov O."/>
            <person name="Marletaz F."/>
            <person name="Cho S.-J."/>
            <person name="Edsinger-Gonzales E."/>
            <person name="Havlak P."/>
            <person name="Kuo D.-H."/>
            <person name="Larsson T."/>
            <person name="Lv J."/>
            <person name="Arendt D."/>
            <person name="Savage R."/>
            <person name="Osoegawa K."/>
            <person name="de Jong P."/>
            <person name="Lindberg D.R."/>
            <person name="Seaver E.C."/>
            <person name="Weisblat D.A."/>
            <person name="Putnam N.H."/>
            <person name="Grigoriev I.V."/>
            <person name="Rokhsar D.S."/>
        </authorList>
    </citation>
    <scope>NUCLEOTIDE SEQUENCE</scope>
    <source>
        <strain evidence="8">I ESC-2004</strain>
    </source>
</reference>
<dbReference type="HOGENOM" id="CLU_1429259_0_0_1"/>
<sequence>MAGMRTKGSNVWLYYAPPDNGKAKCCECETLVACKGGSTSNLGQHLRKHHGIVLKSFKYHHKSRLFCALPMIPKKTADVNPVTIASGGSRNVITPAKHTQLNEAVFAFIVDRMLPFLYSIFFFIQRDMCQLMAPGYTPFNQNKLSDIILPTNYNKAVTSLKELLQSIPYYHMWPWQVMAGLPERLNTTSP</sequence>
<evidence type="ECO:0000256" key="3">
    <source>
        <dbReference type="ARBA" id="ARBA00022833"/>
    </source>
</evidence>
<proteinExistence type="predicted"/>
<dbReference type="PROSITE" id="PS50808">
    <property type="entry name" value="ZF_BED"/>
    <property type="match status" value="1"/>
</dbReference>
<dbReference type="GO" id="GO:0008270">
    <property type="term" value="F:zinc ion binding"/>
    <property type="evidence" value="ECO:0007669"/>
    <property type="project" value="UniProtKB-KW"/>
</dbReference>
<keyword evidence="1" id="KW-0479">Metal-binding</keyword>
<accession>R7VBT6</accession>
<dbReference type="Pfam" id="PF02892">
    <property type="entry name" value="zf-BED"/>
    <property type="match status" value="1"/>
</dbReference>
<dbReference type="SUPFAM" id="SSF57667">
    <property type="entry name" value="beta-beta-alpha zinc fingers"/>
    <property type="match status" value="1"/>
</dbReference>
<dbReference type="EMBL" id="KB295062">
    <property type="protein sequence ID" value="ELU13761.1"/>
    <property type="molecule type" value="Genomic_DNA"/>
</dbReference>
<dbReference type="GO" id="GO:0003677">
    <property type="term" value="F:DNA binding"/>
    <property type="evidence" value="ECO:0007669"/>
    <property type="project" value="InterPro"/>
</dbReference>
<dbReference type="Proteomes" id="UP000014760">
    <property type="component" value="Unassembled WGS sequence"/>
</dbReference>
<dbReference type="AlphaFoldDB" id="R7VBT6"/>
<gene>
    <name evidence="6" type="ORF">CAPTEDRAFT_190346</name>
</gene>
<dbReference type="SMART" id="SM00614">
    <property type="entry name" value="ZnF_BED"/>
    <property type="match status" value="1"/>
</dbReference>
<reference evidence="7" key="3">
    <citation type="submission" date="2015-06" db="UniProtKB">
        <authorList>
            <consortium name="EnsemblMetazoa"/>
        </authorList>
    </citation>
    <scope>IDENTIFICATION</scope>
</reference>
<evidence type="ECO:0000313" key="7">
    <source>
        <dbReference type="EnsemblMetazoa" id="CapteP190346"/>
    </source>
</evidence>
<evidence type="ECO:0000313" key="8">
    <source>
        <dbReference type="Proteomes" id="UP000014760"/>
    </source>
</evidence>
<evidence type="ECO:0000256" key="1">
    <source>
        <dbReference type="ARBA" id="ARBA00022723"/>
    </source>
</evidence>
<dbReference type="InterPro" id="IPR003656">
    <property type="entry name" value="Znf_BED"/>
</dbReference>
<name>R7VBT6_CAPTE</name>
<evidence type="ECO:0000313" key="6">
    <source>
        <dbReference type="EMBL" id="ELU13761.1"/>
    </source>
</evidence>
<dbReference type="OrthoDB" id="1607513at2759"/>
<evidence type="ECO:0000259" key="5">
    <source>
        <dbReference type="PROSITE" id="PS50808"/>
    </source>
</evidence>
<organism evidence="6">
    <name type="scientific">Capitella teleta</name>
    <name type="common">Polychaete worm</name>
    <dbReference type="NCBI Taxonomy" id="283909"/>
    <lineage>
        <taxon>Eukaryota</taxon>
        <taxon>Metazoa</taxon>
        <taxon>Spiralia</taxon>
        <taxon>Lophotrochozoa</taxon>
        <taxon>Annelida</taxon>
        <taxon>Polychaeta</taxon>
        <taxon>Sedentaria</taxon>
        <taxon>Scolecida</taxon>
        <taxon>Capitellidae</taxon>
        <taxon>Capitella</taxon>
    </lineage>
</organism>
<reference evidence="6 8" key="2">
    <citation type="journal article" date="2013" name="Nature">
        <title>Insights into bilaterian evolution from three spiralian genomes.</title>
        <authorList>
            <person name="Simakov O."/>
            <person name="Marletaz F."/>
            <person name="Cho S.J."/>
            <person name="Edsinger-Gonzales E."/>
            <person name="Havlak P."/>
            <person name="Hellsten U."/>
            <person name="Kuo D.H."/>
            <person name="Larsson T."/>
            <person name="Lv J."/>
            <person name="Arendt D."/>
            <person name="Savage R."/>
            <person name="Osoegawa K."/>
            <person name="de Jong P."/>
            <person name="Grimwood J."/>
            <person name="Chapman J.A."/>
            <person name="Shapiro H."/>
            <person name="Aerts A."/>
            <person name="Otillar R.P."/>
            <person name="Terry A.Y."/>
            <person name="Boore J.L."/>
            <person name="Grigoriev I.V."/>
            <person name="Lindberg D.R."/>
            <person name="Seaver E.C."/>
            <person name="Weisblat D.A."/>
            <person name="Putnam N.H."/>
            <person name="Rokhsar D.S."/>
        </authorList>
    </citation>
    <scope>NUCLEOTIDE SEQUENCE</scope>
    <source>
        <strain evidence="6 8">I ESC-2004</strain>
    </source>
</reference>